<dbReference type="InterPro" id="IPR010627">
    <property type="entry name" value="Prepilin_pept_A24_N"/>
</dbReference>
<feature type="transmembrane region" description="Helical" evidence="7">
    <location>
        <begin position="6"/>
        <end position="28"/>
    </location>
</feature>
<comment type="similarity">
    <text evidence="2">Belongs to the peptidase A24 family.</text>
</comment>
<name>A0AAE9Y6G1_9ACTN</name>
<sequence length="272" mass="28634">MAGTSPLLLVLLGLGGLVVGSFLNVVIVRLPDGGSLLRPPSHCPQCEAPIRPADNIPILSYVLLRGRCRSCREPIPLGYPLVEAGNAVLWVAAGARFGATWALIPFLLLFSTLLAQSVIDLELYRLLDKITFPVLGASAVLVAAVSLVEGEPDRILYALGGAVGYFVFLFVPALIYPRGMGLGDVKLALLMGLFLGWINPLLCLYALIAACLLGLVAGVVLFLARGRKSAEFPFGPWLALGCVLVILFSGTILDVYDASAPAFLALLPAGGP</sequence>
<organism evidence="10 11">
    <name type="scientific">Iamia majanohamensis</name>
    <dbReference type="NCBI Taxonomy" id="467976"/>
    <lineage>
        <taxon>Bacteria</taxon>
        <taxon>Bacillati</taxon>
        <taxon>Actinomycetota</taxon>
        <taxon>Acidimicrobiia</taxon>
        <taxon>Acidimicrobiales</taxon>
        <taxon>Iamiaceae</taxon>
        <taxon>Iamia</taxon>
    </lineage>
</organism>
<keyword evidence="5 7" id="KW-1133">Transmembrane helix</keyword>
<dbReference type="PANTHER" id="PTHR30487:SF0">
    <property type="entry name" value="PREPILIN LEADER PEPTIDASE_N-METHYLTRANSFERASE-RELATED"/>
    <property type="match status" value="1"/>
</dbReference>
<reference evidence="10" key="1">
    <citation type="submission" date="2023-01" db="EMBL/GenBank/DDBJ databases">
        <title>The diversity of Class Acidimicrobiia in South China Sea sediment environments and the proposal of Iamia marina sp. nov., a novel species of the genus Iamia.</title>
        <authorList>
            <person name="He Y."/>
            <person name="Tian X."/>
        </authorList>
    </citation>
    <scope>NUCLEOTIDE SEQUENCE</scope>
    <source>
        <strain evidence="10">DSM 19957</strain>
    </source>
</reference>
<feature type="domain" description="Prepilin peptidase A24 N-terminal" evidence="9">
    <location>
        <begin position="16"/>
        <end position="96"/>
    </location>
</feature>
<evidence type="ECO:0000313" key="10">
    <source>
        <dbReference type="EMBL" id="WCO65173.1"/>
    </source>
</evidence>
<feature type="domain" description="Prepilin type IV endopeptidase peptidase" evidence="8">
    <location>
        <begin position="107"/>
        <end position="218"/>
    </location>
</feature>
<dbReference type="InterPro" id="IPR000045">
    <property type="entry name" value="Prepilin_IV_endopep_pep"/>
</dbReference>
<evidence type="ECO:0000256" key="5">
    <source>
        <dbReference type="ARBA" id="ARBA00022989"/>
    </source>
</evidence>
<keyword evidence="4 7" id="KW-0812">Transmembrane</keyword>
<proteinExistence type="inferred from homology"/>
<feature type="transmembrane region" description="Helical" evidence="7">
    <location>
        <begin position="87"/>
        <end position="110"/>
    </location>
</feature>
<dbReference type="PANTHER" id="PTHR30487">
    <property type="entry name" value="TYPE 4 PREPILIN-LIKE PROTEINS LEADER PEPTIDE-PROCESSING ENZYME"/>
    <property type="match status" value="1"/>
</dbReference>
<evidence type="ECO:0000256" key="7">
    <source>
        <dbReference type="SAM" id="Phobius"/>
    </source>
</evidence>
<feature type="transmembrane region" description="Helical" evidence="7">
    <location>
        <begin position="130"/>
        <end position="148"/>
    </location>
</feature>
<dbReference type="GO" id="GO:0005886">
    <property type="term" value="C:plasma membrane"/>
    <property type="evidence" value="ECO:0007669"/>
    <property type="project" value="UniProtKB-SubCell"/>
</dbReference>
<evidence type="ECO:0000256" key="3">
    <source>
        <dbReference type="ARBA" id="ARBA00022475"/>
    </source>
</evidence>
<evidence type="ECO:0000256" key="4">
    <source>
        <dbReference type="ARBA" id="ARBA00022692"/>
    </source>
</evidence>
<dbReference type="EMBL" id="CP116942">
    <property type="protein sequence ID" value="WCO65173.1"/>
    <property type="molecule type" value="Genomic_DNA"/>
</dbReference>
<evidence type="ECO:0000256" key="1">
    <source>
        <dbReference type="ARBA" id="ARBA00004651"/>
    </source>
</evidence>
<dbReference type="Pfam" id="PF06750">
    <property type="entry name" value="A24_N_bact"/>
    <property type="match status" value="1"/>
</dbReference>
<keyword evidence="11" id="KW-1185">Reference proteome</keyword>
<dbReference type="InterPro" id="IPR050882">
    <property type="entry name" value="Prepilin_peptidase/N-MTase"/>
</dbReference>
<dbReference type="Gene3D" id="1.20.120.1220">
    <property type="match status" value="1"/>
</dbReference>
<dbReference type="GO" id="GO:0006465">
    <property type="term" value="P:signal peptide processing"/>
    <property type="evidence" value="ECO:0007669"/>
    <property type="project" value="TreeGrafter"/>
</dbReference>
<evidence type="ECO:0000259" key="8">
    <source>
        <dbReference type="Pfam" id="PF01478"/>
    </source>
</evidence>
<comment type="subcellular location">
    <subcellularLocation>
        <location evidence="1">Cell membrane</location>
        <topology evidence="1">Multi-pass membrane protein</topology>
    </subcellularLocation>
</comment>
<keyword evidence="3" id="KW-1003">Cell membrane</keyword>
<feature type="transmembrane region" description="Helical" evidence="7">
    <location>
        <begin position="236"/>
        <end position="256"/>
    </location>
</feature>
<dbReference type="GO" id="GO:0004190">
    <property type="term" value="F:aspartic-type endopeptidase activity"/>
    <property type="evidence" value="ECO:0007669"/>
    <property type="project" value="InterPro"/>
</dbReference>
<feature type="transmembrane region" description="Helical" evidence="7">
    <location>
        <begin position="155"/>
        <end position="177"/>
    </location>
</feature>
<dbReference type="KEGG" id="ima:PO878_11755"/>
<protein>
    <submittedName>
        <fullName evidence="10">Prepilin peptidase</fullName>
    </submittedName>
</protein>
<feature type="transmembrane region" description="Helical" evidence="7">
    <location>
        <begin position="197"/>
        <end position="224"/>
    </location>
</feature>
<keyword evidence="6 7" id="KW-0472">Membrane</keyword>
<gene>
    <name evidence="10" type="ORF">PO878_11755</name>
</gene>
<dbReference type="AlphaFoldDB" id="A0AAE9Y6G1"/>
<evidence type="ECO:0000259" key="9">
    <source>
        <dbReference type="Pfam" id="PF06750"/>
    </source>
</evidence>
<evidence type="ECO:0000313" key="11">
    <source>
        <dbReference type="Proteomes" id="UP001216390"/>
    </source>
</evidence>
<accession>A0AAE9Y6G1</accession>
<dbReference type="Proteomes" id="UP001216390">
    <property type="component" value="Chromosome"/>
</dbReference>
<dbReference type="RefSeq" id="WP_272734698.1">
    <property type="nucleotide sequence ID" value="NZ_CP116942.1"/>
</dbReference>
<dbReference type="Pfam" id="PF01478">
    <property type="entry name" value="Peptidase_A24"/>
    <property type="match status" value="1"/>
</dbReference>
<evidence type="ECO:0000256" key="6">
    <source>
        <dbReference type="ARBA" id="ARBA00023136"/>
    </source>
</evidence>
<evidence type="ECO:0000256" key="2">
    <source>
        <dbReference type="ARBA" id="ARBA00005801"/>
    </source>
</evidence>